<evidence type="ECO:0000256" key="1">
    <source>
        <dbReference type="ARBA" id="ARBA00023172"/>
    </source>
</evidence>
<feature type="domain" description="Tyr recombinase" evidence="2">
    <location>
        <begin position="1"/>
        <end position="109"/>
    </location>
</feature>
<dbReference type="Proteomes" id="UP001205748">
    <property type="component" value="Unassembled WGS sequence"/>
</dbReference>
<dbReference type="GO" id="GO:0015074">
    <property type="term" value="P:DNA integration"/>
    <property type="evidence" value="ECO:0007669"/>
    <property type="project" value="InterPro"/>
</dbReference>
<evidence type="ECO:0000259" key="2">
    <source>
        <dbReference type="PROSITE" id="PS51898"/>
    </source>
</evidence>
<dbReference type="InterPro" id="IPR011010">
    <property type="entry name" value="DNA_brk_join_enz"/>
</dbReference>
<dbReference type="PROSITE" id="PS51898">
    <property type="entry name" value="TYR_RECOMBINASE"/>
    <property type="match status" value="1"/>
</dbReference>
<gene>
    <name evidence="3" type="ORF">NSA47_14845</name>
</gene>
<dbReference type="InterPro" id="IPR002104">
    <property type="entry name" value="Integrase_catalytic"/>
</dbReference>
<comment type="caution">
    <text evidence="3">The sequence shown here is derived from an EMBL/GenBank/DDBJ whole genome shotgun (WGS) entry which is preliminary data.</text>
</comment>
<dbReference type="AlphaFoldDB" id="A0AAE3L0N8"/>
<keyword evidence="1" id="KW-0233">DNA recombination</keyword>
<reference evidence="3" key="1">
    <citation type="submission" date="2022-07" db="EMBL/GenBank/DDBJ databases">
        <title>Enhanced cultured diversity of the mouse gut microbiota enables custom-made synthetic communities.</title>
        <authorList>
            <person name="Afrizal A."/>
        </authorList>
    </citation>
    <scope>NUCLEOTIDE SEQUENCE</scope>
    <source>
        <strain evidence="3">DSM 28593</strain>
    </source>
</reference>
<keyword evidence="4" id="KW-1185">Reference proteome</keyword>
<accession>A0AAE3L0N8</accession>
<sequence length="116" mass="13536">MVSTILKLKRYKKQEESKVISISKDFLFVWPHGTLIYPSYFIDKFKVLIKLHNFPLIRFYDLKHTHATMLLQQGVNAKIVGERLGHSTISITLDIYTHVSDTIQKEAMEKLDSLSR</sequence>
<dbReference type="GO" id="GO:0003677">
    <property type="term" value="F:DNA binding"/>
    <property type="evidence" value="ECO:0007669"/>
    <property type="project" value="InterPro"/>
</dbReference>
<proteinExistence type="predicted"/>
<evidence type="ECO:0000313" key="4">
    <source>
        <dbReference type="Proteomes" id="UP001205748"/>
    </source>
</evidence>
<dbReference type="Gene3D" id="1.10.443.10">
    <property type="entry name" value="Intergrase catalytic core"/>
    <property type="match status" value="1"/>
</dbReference>
<organism evidence="3 4">
    <name type="scientific">Irregularibacter muris</name>
    <dbReference type="NCBI Taxonomy" id="1796619"/>
    <lineage>
        <taxon>Bacteria</taxon>
        <taxon>Bacillati</taxon>
        <taxon>Bacillota</taxon>
        <taxon>Clostridia</taxon>
        <taxon>Eubacteriales</taxon>
        <taxon>Eubacteriaceae</taxon>
        <taxon>Irregularibacter</taxon>
    </lineage>
</organism>
<dbReference type="EMBL" id="JANKAS010000023">
    <property type="protein sequence ID" value="MCR1900242.1"/>
    <property type="molecule type" value="Genomic_DNA"/>
</dbReference>
<dbReference type="GO" id="GO:0006310">
    <property type="term" value="P:DNA recombination"/>
    <property type="evidence" value="ECO:0007669"/>
    <property type="project" value="UniProtKB-KW"/>
</dbReference>
<dbReference type="SUPFAM" id="SSF56349">
    <property type="entry name" value="DNA breaking-rejoining enzymes"/>
    <property type="match status" value="1"/>
</dbReference>
<evidence type="ECO:0000313" key="3">
    <source>
        <dbReference type="EMBL" id="MCR1900242.1"/>
    </source>
</evidence>
<dbReference type="InterPro" id="IPR013762">
    <property type="entry name" value="Integrase-like_cat_sf"/>
</dbReference>
<dbReference type="Pfam" id="PF00589">
    <property type="entry name" value="Phage_integrase"/>
    <property type="match status" value="1"/>
</dbReference>
<name>A0AAE3L0N8_9FIRM</name>
<dbReference type="RefSeq" id="WP_257533410.1">
    <property type="nucleotide sequence ID" value="NZ_JANKAS010000023.1"/>
</dbReference>
<protein>
    <submittedName>
        <fullName evidence="3">Tyrosine-type recombinase/integrase</fullName>
    </submittedName>
</protein>